<accession>A0A5A8C9V1</accession>
<sequence length="171" mass="16748">MSRATDNAVASLLRVAQHRSAELGAAGVAAALDPLLQSLPLENDAIEARFVHGWFVRAVGACDPSVVGAAGERAEASLKLLASIAGAHLASSSADEEEALLDGESAGLVAPAAAAVAAKFPTQAAAATASMGADLAGLLSPDASAALREASAYVDASSTSAAAVWVSGPGE</sequence>
<dbReference type="AlphaFoldDB" id="A0A5A8C9V1"/>
<evidence type="ECO:0000313" key="2">
    <source>
        <dbReference type="Proteomes" id="UP000325113"/>
    </source>
</evidence>
<organism evidence="1 2">
    <name type="scientific">Cafeteria roenbergensis</name>
    <name type="common">Marine flagellate</name>
    <dbReference type="NCBI Taxonomy" id="33653"/>
    <lineage>
        <taxon>Eukaryota</taxon>
        <taxon>Sar</taxon>
        <taxon>Stramenopiles</taxon>
        <taxon>Bigyra</taxon>
        <taxon>Opalozoa</taxon>
        <taxon>Bicosoecida</taxon>
        <taxon>Cafeteriaceae</taxon>
        <taxon>Cafeteria</taxon>
    </lineage>
</organism>
<proteinExistence type="predicted"/>
<name>A0A5A8C9V1_CAFRO</name>
<evidence type="ECO:0008006" key="3">
    <source>
        <dbReference type="Google" id="ProtNLM"/>
    </source>
</evidence>
<dbReference type="Proteomes" id="UP000325113">
    <property type="component" value="Unassembled WGS sequence"/>
</dbReference>
<protein>
    <recommendedName>
        <fullName evidence="3">MMS19 nucleotide excision repair protein</fullName>
    </recommendedName>
</protein>
<gene>
    <name evidence="1" type="ORF">FNF31_07113</name>
</gene>
<dbReference type="EMBL" id="VLTM01000129">
    <property type="protein sequence ID" value="KAA0149906.1"/>
    <property type="molecule type" value="Genomic_DNA"/>
</dbReference>
<evidence type="ECO:0000313" key="1">
    <source>
        <dbReference type="EMBL" id="KAA0149906.1"/>
    </source>
</evidence>
<dbReference type="Gene3D" id="1.25.10.10">
    <property type="entry name" value="Leucine-rich Repeat Variant"/>
    <property type="match status" value="1"/>
</dbReference>
<comment type="caution">
    <text evidence="1">The sequence shown here is derived from an EMBL/GenBank/DDBJ whole genome shotgun (WGS) entry which is preliminary data.</text>
</comment>
<reference evidence="1 2" key="1">
    <citation type="submission" date="2019-07" db="EMBL/GenBank/DDBJ databases">
        <title>Genomes of Cafeteria roenbergensis.</title>
        <authorList>
            <person name="Fischer M.G."/>
            <person name="Hackl T."/>
            <person name="Roman M."/>
        </authorList>
    </citation>
    <scope>NUCLEOTIDE SEQUENCE [LARGE SCALE GENOMIC DNA]</scope>
    <source>
        <strain evidence="1 2">Cflag</strain>
    </source>
</reference>
<dbReference type="InterPro" id="IPR011989">
    <property type="entry name" value="ARM-like"/>
</dbReference>